<name>A0A5B7GUY4_PORTR</name>
<protein>
    <submittedName>
        <fullName evidence="2">Uncharacterized protein</fullName>
    </submittedName>
</protein>
<proteinExistence type="predicted"/>
<feature type="region of interest" description="Disordered" evidence="1">
    <location>
        <begin position="82"/>
        <end position="103"/>
    </location>
</feature>
<feature type="region of interest" description="Disordered" evidence="1">
    <location>
        <begin position="44"/>
        <end position="67"/>
    </location>
</feature>
<comment type="caution">
    <text evidence="2">The sequence shown here is derived from an EMBL/GenBank/DDBJ whole genome shotgun (WGS) entry which is preliminary data.</text>
</comment>
<dbReference type="Proteomes" id="UP000324222">
    <property type="component" value="Unassembled WGS sequence"/>
</dbReference>
<reference evidence="2 3" key="1">
    <citation type="submission" date="2019-05" db="EMBL/GenBank/DDBJ databases">
        <title>Another draft genome of Portunus trituberculatus and its Hox gene families provides insights of decapod evolution.</title>
        <authorList>
            <person name="Jeong J.-H."/>
            <person name="Song I."/>
            <person name="Kim S."/>
            <person name="Choi T."/>
            <person name="Kim D."/>
            <person name="Ryu S."/>
            <person name="Kim W."/>
        </authorList>
    </citation>
    <scope>NUCLEOTIDE SEQUENCE [LARGE SCALE GENOMIC DNA]</scope>
    <source>
        <tissue evidence="2">Muscle</tissue>
    </source>
</reference>
<dbReference type="AlphaFoldDB" id="A0A5B7GUY4"/>
<gene>
    <name evidence="2" type="ORF">E2C01_056731</name>
</gene>
<evidence type="ECO:0000313" key="3">
    <source>
        <dbReference type="Proteomes" id="UP000324222"/>
    </source>
</evidence>
<dbReference type="EMBL" id="VSRR010019907">
    <property type="protein sequence ID" value="MPC62642.1"/>
    <property type="molecule type" value="Genomic_DNA"/>
</dbReference>
<feature type="compositionally biased region" description="Polar residues" evidence="1">
    <location>
        <begin position="84"/>
        <end position="103"/>
    </location>
</feature>
<sequence length="141" mass="15154">MDCQVEGGDKVERLPITTTTTDTTINTKACILKPFRASTPQFQKKYMKTKTPPPPPQPPPPPPPLHVTAAAAISINNITRASNPTAHFNSSLHPTDTPLTYPSCTPTLHASFDPKPHKPHVPSSLSPSRAGIPGTAFELFV</sequence>
<feature type="compositionally biased region" description="Pro residues" evidence="1">
    <location>
        <begin position="51"/>
        <end position="65"/>
    </location>
</feature>
<organism evidence="2 3">
    <name type="scientific">Portunus trituberculatus</name>
    <name type="common">Swimming crab</name>
    <name type="synonym">Neptunus trituberculatus</name>
    <dbReference type="NCBI Taxonomy" id="210409"/>
    <lineage>
        <taxon>Eukaryota</taxon>
        <taxon>Metazoa</taxon>
        <taxon>Ecdysozoa</taxon>
        <taxon>Arthropoda</taxon>
        <taxon>Crustacea</taxon>
        <taxon>Multicrustacea</taxon>
        <taxon>Malacostraca</taxon>
        <taxon>Eumalacostraca</taxon>
        <taxon>Eucarida</taxon>
        <taxon>Decapoda</taxon>
        <taxon>Pleocyemata</taxon>
        <taxon>Brachyura</taxon>
        <taxon>Eubrachyura</taxon>
        <taxon>Portunoidea</taxon>
        <taxon>Portunidae</taxon>
        <taxon>Portuninae</taxon>
        <taxon>Portunus</taxon>
    </lineage>
</organism>
<evidence type="ECO:0000256" key="1">
    <source>
        <dbReference type="SAM" id="MobiDB-lite"/>
    </source>
</evidence>
<keyword evidence="3" id="KW-1185">Reference proteome</keyword>
<accession>A0A5B7GUY4</accession>
<evidence type="ECO:0000313" key="2">
    <source>
        <dbReference type="EMBL" id="MPC62642.1"/>
    </source>
</evidence>